<evidence type="ECO:0000313" key="3">
    <source>
        <dbReference type="Proteomes" id="UP001221898"/>
    </source>
</evidence>
<comment type="caution">
    <text evidence="2">The sequence shown here is derived from an EMBL/GenBank/DDBJ whole genome shotgun (WGS) entry which is preliminary data.</text>
</comment>
<dbReference type="AlphaFoldDB" id="A0AAD7T7P3"/>
<keyword evidence="3" id="KW-1185">Reference proteome</keyword>
<reference evidence="2" key="1">
    <citation type="journal article" date="2023" name="Science">
        <title>Genome structures resolve the early diversification of teleost fishes.</title>
        <authorList>
            <person name="Parey E."/>
            <person name="Louis A."/>
            <person name="Montfort J."/>
            <person name="Bouchez O."/>
            <person name="Roques C."/>
            <person name="Iampietro C."/>
            <person name="Lluch J."/>
            <person name="Castinel A."/>
            <person name="Donnadieu C."/>
            <person name="Desvignes T."/>
            <person name="Floi Bucao C."/>
            <person name="Jouanno E."/>
            <person name="Wen M."/>
            <person name="Mejri S."/>
            <person name="Dirks R."/>
            <person name="Jansen H."/>
            <person name="Henkel C."/>
            <person name="Chen W.J."/>
            <person name="Zahm M."/>
            <person name="Cabau C."/>
            <person name="Klopp C."/>
            <person name="Thompson A.W."/>
            <person name="Robinson-Rechavi M."/>
            <person name="Braasch I."/>
            <person name="Lecointre G."/>
            <person name="Bobe J."/>
            <person name="Postlethwait J.H."/>
            <person name="Berthelot C."/>
            <person name="Roest Crollius H."/>
            <person name="Guiguen Y."/>
        </authorList>
    </citation>
    <scope>NUCLEOTIDE SEQUENCE</scope>
    <source>
        <strain evidence="2">NC1722</strain>
    </source>
</reference>
<protein>
    <submittedName>
        <fullName evidence="2">Uncharacterized protein</fullName>
    </submittedName>
</protein>
<gene>
    <name evidence="2" type="ORF">AAFF_G00404040</name>
</gene>
<proteinExistence type="predicted"/>
<dbReference type="Proteomes" id="UP001221898">
    <property type="component" value="Unassembled WGS sequence"/>
</dbReference>
<evidence type="ECO:0000313" key="2">
    <source>
        <dbReference type="EMBL" id="KAJ8415847.1"/>
    </source>
</evidence>
<feature type="region of interest" description="Disordered" evidence="1">
    <location>
        <begin position="21"/>
        <end position="42"/>
    </location>
</feature>
<evidence type="ECO:0000256" key="1">
    <source>
        <dbReference type="SAM" id="MobiDB-lite"/>
    </source>
</evidence>
<dbReference type="EMBL" id="JAINUG010000008">
    <property type="protein sequence ID" value="KAJ8415847.1"/>
    <property type="molecule type" value="Genomic_DNA"/>
</dbReference>
<name>A0AAD7T7P3_9TELE</name>
<accession>A0AAD7T7P3</accession>
<sequence>MRSRSTGEALSMLTPLAAVRTGEKAGDLPSAPRAGVRSGGYANKEPGVLSAHSALHISREMVKSGEKSGSAPLAPLCMRPHPAKSQRASAALRSSAASTARTKESLCSALHASLFDGIAVRLSSFQIAEFLVPGHGSFISAPLCACSSYGCT</sequence>
<organism evidence="2 3">
    <name type="scientific">Aldrovandia affinis</name>
    <dbReference type="NCBI Taxonomy" id="143900"/>
    <lineage>
        <taxon>Eukaryota</taxon>
        <taxon>Metazoa</taxon>
        <taxon>Chordata</taxon>
        <taxon>Craniata</taxon>
        <taxon>Vertebrata</taxon>
        <taxon>Euteleostomi</taxon>
        <taxon>Actinopterygii</taxon>
        <taxon>Neopterygii</taxon>
        <taxon>Teleostei</taxon>
        <taxon>Notacanthiformes</taxon>
        <taxon>Halosauridae</taxon>
        <taxon>Aldrovandia</taxon>
    </lineage>
</organism>